<comment type="function">
    <text evidence="1">Site-specific tyrosine recombinase, which acts by catalyzing the cutting and rejoining of the recombining DNA molecules.</text>
</comment>
<dbReference type="Gene3D" id="1.10.150.130">
    <property type="match status" value="1"/>
</dbReference>
<sequence>MKKDENIFKRKDGRWEARYIKGYELSGKIKYGFCYGKTYKEAKEKVTKHKVALLAGKPTPQTGTRHRFAFYCDEWLRLRKSKIRESTYIKYNTVLEKHIKPKLGGCYPLGITAGLVDDFSKELLDADKLSVKTVHDILVVLHGILKYTAAQFPGIFPAVEINYPKETRKEMRVLSRDEQKRLAVYLLDGTDFCKFGVLLTLFTGLRIGELCALRWSDVNIKEKVISVSATMQRLCSTDTDTAEKTKILIGAPKSDTSVRTIPLTDNTAELCRKFAVRNPCAYILTGTSEFMEPRSVQYRIEKYTRECGLDGIHAHTLRHTFATRAVEVGFEIKTLSEILGHANTTITLNRYVHTSLELKRTNMDKLAALAM</sequence>
<proteinExistence type="inferred from homology"/>
<evidence type="ECO:0000256" key="3">
    <source>
        <dbReference type="ARBA" id="ARBA00022908"/>
    </source>
</evidence>
<evidence type="ECO:0000313" key="10">
    <source>
        <dbReference type="Proteomes" id="UP000651482"/>
    </source>
</evidence>
<protein>
    <submittedName>
        <fullName evidence="9">Site-specific integrase</fullName>
    </submittedName>
</protein>
<dbReference type="CDD" id="cd01189">
    <property type="entry name" value="INT_ICEBs1_C_like"/>
    <property type="match status" value="1"/>
</dbReference>
<dbReference type="SUPFAM" id="SSF56349">
    <property type="entry name" value="DNA breaking-rejoining enzymes"/>
    <property type="match status" value="1"/>
</dbReference>
<evidence type="ECO:0000259" key="8">
    <source>
        <dbReference type="PROSITE" id="PS51900"/>
    </source>
</evidence>
<dbReference type="AlphaFoldDB" id="A0A926DAA5"/>
<dbReference type="GO" id="GO:0006310">
    <property type="term" value="P:DNA recombination"/>
    <property type="evidence" value="ECO:0007669"/>
    <property type="project" value="UniProtKB-KW"/>
</dbReference>
<comment type="caution">
    <text evidence="9">The sequence shown here is derived from an EMBL/GenBank/DDBJ whole genome shotgun (WGS) entry which is preliminary data.</text>
</comment>
<feature type="domain" description="Core-binding (CB)" evidence="8">
    <location>
        <begin position="66"/>
        <end position="149"/>
    </location>
</feature>
<reference evidence="9" key="1">
    <citation type="submission" date="2020-08" db="EMBL/GenBank/DDBJ databases">
        <title>Genome public.</title>
        <authorList>
            <person name="Liu C."/>
            <person name="Sun Q."/>
        </authorList>
    </citation>
    <scope>NUCLEOTIDE SEQUENCE</scope>
    <source>
        <strain evidence="9">NSJ-40</strain>
    </source>
</reference>
<evidence type="ECO:0000259" key="7">
    <source>
        <dbReference type="PROSITE" id="PS51898"/>
    </source>
</evidence>
<keyword evidence="5" id="KW-0233">DNA recombination</keyword>
<dbReference type="Pfam" id="PF00589">
    <property type="entry name" value="Phage_integrase"/>
    <property type="match status" value="1"/>
</dbReference>
<name>A0A926DAA5_9FIRM</name>
<dbReference type="InterPro" id="IPR013762">
    <property type="entry name" value="Integrase-like_cat_sf"/>
</dbReference>
<dbReference type="RefSeq" id="WP_249319870.1">
    <property type="nucleotide sequence ID" value="NZ_JACRSN010000014.1"/>
</dbReference>
<evidence type="ECO:0000256" key="6">
    <source>
        <dbReference type="PROSITE-ProRule" id="PRU01248"/>
    </source>
</evidence>
<dbReference type="Proteomes" id="UP000651482">
    <property type="component" value="Unassembled WGS sequence"/>
</dbReference>
<evidence type="ECO:0000256" key="1">
    <source>
        <dbReference type="ARBA" id="ARBA00003283"/>
    </source>
</evidence>
<dbReference type="InterPro" id="IPR050090">
    <property type="entry name" value="Tyrosine_recombinase_XerCD"/>
</dbReference>
<dbReference type="InterPro" id="IPR004107">
    <property type="entry name" value="Integrase_SAM-like_N"/>
</dbReference>
<evidence type="ECO:0000256" key="5">
    <source>
        <dbReference type="ARBA" id="ARBA00023172"/>
    </source>
</evidence>
<dbReference type="PANTHER" id="PTHR30349:SF41">
    <property type="entry name" value="INTEGRASE_RECOMBINASE PROTEIN MJ0367-RELATED"/>
    <property type="match status" value="1"/>
</dbReference>
<keyword evidence="4 6" id="KW-0238">DNA-binding</keyword>
<dbReference type="GO" id="GO:0015074">
    <property type="term" value="P:DNA integration"/>
    <property type="evidence" value="ECO:0007669"/>
    <property type="project" value="UniProtKB-KW"/>
</dbReference>
<dbReference type="PANTHER" id="PTHR30349">
    <property type="entry name" value="PHAGE INTEGRASE-RELATED"/>
    <property type="match status" value="1"/>
</dbReference>
<keyword evidence="3" id="KW-0229">DNA integration</keyword>
<evidence type="ECO:0000256" key="4">
    <source>
        <dbReference type="ARBA" id="ARBA00023125"/>
    </source>
</evidence>
<dbReference type="InterPro" id="IPR010998">
    <property type="entry name" value="Integrase_recombinase_N"/>
</dbReference>
<accession>A0A926DAA5</accession>
<feature type="domain" description="Tyr recombinase" evidence="7">
    <location>
        <begin position="169"/>
        <end position="364"/>
    </location>
</feature>
<dbReference type="Gene3D" id="1.10.443.10">
    <property type="entry name" value="Intergrase catalytic core"/>
    <property type="match status" value="1"/>
</dbReference>
<dbReference type="InterPro" id="IPR011010">
    <property type="entry name" value="DNA_brk_join_enz"/>
</dbReference>
<keyword evidence="10" id="KW-1185">Reference proteome</keyword>
<dbReference type="PROSITE" id="PS51898">
    <property type="entry name" value="TYR_RECOMBINASE"/>
    <property type="match status" value="1"/>
</dbReference>
<dbReference type="InterPro" id="IPR044068">
    <property type="entry name" value="CB"/>
</dbReference>
<dbReference type="PROSITE" id="PS51900">
    <property type="entry name" value="CB"/>
    <property type="match status" value="1"/>
</dbReference>
<gene>
    <name evidence="9" type="ORF">IAG03_09570</name>
</gene>
<evidence type="ECO:0000256" key="2">
    <source>
        <dbReference type="ARBA" id="ARBA00008857"/>
    </source>
</evidence>
<dbReference type="Pfam" id="PF14659">
    <property type="entry name" value="Phage_int_SAM_3"/>
    <property type="match status" value="1"/>
</dbReference>
<dbReference type="InterPro" id="IPR002104">
    <property type="entry name" value="Integrase_catalytic"/>
</dbReference>
<organism evidence="9 10">
    <name type="scientific">Yeguia hominis</name>
    <dbReference type="NCBI Taxonomy" id="2763662"/>
    <lineage>
        <taxon>Bacteria</taxon>
        <taxon>Bacillati</taxon>
        <taxon>Bacillota</taxon>
        <taxon>Clostridia</taxon>
        <taxon>Eubacteriales</taxon>
        <taxon>Yeguiaceae</taxon>
        <taxon>Yeguia</taxon>
    </lineage>
</organism>
<dbReference type="GO" id="GO:0003677">
    <property type="term" value="F:DNA binding"/>
    <property type="evidence" value="ECO:0007669"/>
    <property type="project" value="UniProtKB-UniRule"/>
</dbReference>
<evidence type="ECO:0000313" key="9">
    <source>
        <dbReference type="EMBL" id="MBC8534232.1"/>
    </source>
</evidence>
<comment type="similarity">
    <text evidence="2">Belongs to the 'phage' integrase family.</text>
</comment>
<dbReference type="EMBL" id="JACRSN010000014">
    <property type="protein sequence ID" value="MBC8534232.1"/>
    <property type="molecule type" value="Genomic_DNA"/>
</dbReference>